<dbReference type="PANTHER" id="PTHR22624">
    <property type="entry name" value="CYSTEINE PROTEASE ATG4"/>
    <property type="match status" value="1"/>
</dbReference>
<keyword evidence="4 11" id="KW-0963">Cytoplasm</keyword>
<evidence type="ECO:0000256" key="3">
    <source>
        <dbReference type="ARBA" id="ARBA00022448"/>
    </source>
</evidence>
<dbReference type="Pfam" id="PF00169">
    <property type="entry name" value="PH"/>
    <property type="match status" value="1"/>
</dbReference>
<reference evidence="13" key="1">
    <citation type="submission" date="2021-01" db="EMBL/GenBank/DDBJ databases">
        <authorList>
            <person name="Corre E."/>
            <person name="Pelletier E."/>
            <person name="Niang G."/>
            <person name="Scheremetjew M."/>
            <person name="Finn R."/>
            <person name="Kale V."/>
            <person name="Holt S."/>
            <person name="Cochrane G."/>
            <person name="Meng A."/>
            <person name="Brown T."/>
            <person name="Cohen L."/>
        </authorList>
    </citation>
    <scope>NUCLEOTIDE SEQUENCE</scope>
    <source>
        <strain evidence="13">CCMP 2712</strain>
    </source>
</reference>
<keyword evidence="9 11" id="KW-0072">Autophagy</keyword>
<dbReference type="SUPFAM" id="SSF50729">
    <property type="entry name" value="PH domain-like"/>
    <property type="match status" value="1"/>
</dbReference>
<comment type="catalytic activity">
    <reaction evidence="10">
        <text>[protein]-C-terminal L-amino acid-glycyl-phosphatidylethanolamide + H2O = [protein]-C-terminal L-amino acid-glycine + a 1,2-diacyl-sn-glycero-3-phosphoethanolamine</text>
        <dbReference type="Rhea" id="RHEA:67548"/>
        <dbReference type="Rhea" id="RHEA-COMP:17323"/>
        <dbReference type="Rhea" id="RHEA-COMP:17324"/>
        <dbReference type="ChEBI" id="CHEBI:15377"/>
        <dbReference type="ChEBI" id="CHEBI:64612"/>
        <dbReference type="ChEBI" id="CHEBI:172940"/>
        <dbReference type="ChEBI" id="CHEBI:172941"/>
    </reaction>
    <physiologicalReaction direction="left-to-right" evidence="10">
        <dbReference type="Rhea" id="RHEA:67549"/>
    </physiologicalReaction>
</comment>
<dbReference type="Pfam" id="PF03416">
    <property type="entry name" value="Peptidase_C54"/>
    <property type="match status" value="1"/>
</dbReference>
<sequence>MAAGFVESFPSPNSRVMGSNCAPLPKFSNHETPHIPPLPVDEYQSYMHLSPDSRKGIIKQGWLHKLSYHGRGWKKRYVVITEDCELQYWSHVFPFNGGTAQWELKGIVSLDDAEFGKVQNLVVDGHEGRFPVAIKISSQRSVSPKHSQWWILRDYYFAADENELEPWMREMADVKFKCEVELVDRAYCLTSSVDASDSPRSKLDSEYMFVEPRILLPLSRQLVLNTHNNMANATRKVAETVHTFFRNFVDGPPPELDKRQFLDGSCAPAWVLGWKYKVGPDSPRGNATNRGTTDQQTVWMRAQRAFKHDIQSRLWFTYRSGFSPIEPSNLTSDSGWGCMLRSGQMMLAQALLHHHLRRDWRLRRDKPTPRWYGQILKLFEDHPASMFSIHRIAQTGQQFHRSIGQWFGPDTICRVLRHIWNMNEGVWPCHTAGMLFVEDHCIYRDLAESVACSRQAYSGTNCSRMAQAREPCSWRPLIVVVPVRLGASDRINPSYIPKLASYLSLPQSLGFIGGRPRHSYYFVGVRGYNAYYLDPHITQPYQSIRKNINVASFHCAHPGKMSLAHIDPSLALGFYCDDKSDFEDLIRRVEELAAGDSHPILSVGNRAPDYLSLDDVDEDIVTFEDVN</sequence>
<dbReference type="InterPro" id="IPR005078">
    <property type="entry name" value="Peptidase_C54"/>
</dbReference>
<dbReference type="GO" id="GO:0035973">
    <property type="term" value="P:aggrephagy"/>
    <property type="evidence" value="ECO:0007669"/>
    <property type="project" value="TreeGrafter"/>
</dbReference>
<dbReference type="SMART" id="SM00233">
    <property type="entry name" value="PH"/>
    <property type="match status" value="1"/>
</dbReference>
<feature type="domain" description="PH" evidence="12">
    <location>
        <begin position="56"/>
        <end position="176"/>
    </location>
</feature>
<evidence type="ECO:0000256" key="6">
    <source>
        <dbReference type="ARBA" id="ARBA00022801"/>
    </source>
</evidence>
<evidence type="ECO:0000313" key="13">
    <source>
        <dbReference type="EMBL" id="CAE2305943.1"/>
    </source>
</evidence>
<dbReference type="GO" id="GO:0000423">
    <property type="term" value="P:mitophagy"/>
    <property type="evidence" value="ECO:0007669"/>
    <property type="project" value="TreeGrafter"/>
</dbReference>
<comment type="subcellular location">
    <subcellularLocation>
        <location evidence="1 11">Cytoplasm</location>
    </subcellularLocation>
</comment>
<keyword evidence="7" id="KW-0788">Thiol protease</keyword>
<dbReference type="GO" id="GO:0005737">
    <property type="term" value="C:cytoplasm"/>
    <property type="evidence" value="ECO:0007669"/>
    <property type="project" value="UniProtKB-SubCell"/>
</dbReference>
<dbReference type="PROSITE" id="PS50003">
    <property type="entry name" value="PH_DOMAIN"/>
    <property type="match status" value="1"/>
</dbReference>
<dbReference type="GO" id="GO:0016485">
    <property type="term" value="P:protein processing"/>
    <property type="evidence" value="ECO:0007669"/>
    <property type="project" value="TreeGrafter"/>
</dbReference>
<dbReference type="GO" id="GO:0015031">
    <property type="term" value="P:protein transport"/>
    <property type="evidence" value="ECO:0007669"/>
    <property type="project" value="UniProtKB-KW"/>
</dbReference>
<dbReference type="GO" id="GO:0034727">
    <property type="term" value="P:piecemeal microautophagy of the nucleus"/>
    <property type="evidence" value="ECO:0007669"/>
    <property type="project" value="TreeGrafter"/>
</dbReference>
<keyword evidence="3" id="KW-0813">Transport</keyword>
<dbReference type="AlphaFoldDB" id="A0A7S4KUZ4"/>
<evidence type="ECO:0000256" key="2">
    <source>
        <dbReference type="ARBA" id="ARBA00010958"/>
    </source>
</evidence>
<dbReference type="EC" id="3.4.22.-" evidence="11"/>
<gene>
    <name evidence="13" type="ORF">GTHE00462_LOCUS18599</name>
</gene>
<evidence type="ECO:0000256" key="4">
    <source>
        <dbReference type="ARBA" id="ARBA00022490"/>
    </source>
</evidence>
<evidence type="ECO:0000256" key="11">
    <source>
        <dbReference type="RuleBase" id="RU363115"/>
    </source>
</evidence>
<keyword evidence="5 11" id="KW-0645">Protease</keyword>
<dbReference type="InterPro" id="IPR011993">
    <property type="entry name" value="PH-like_dom_sf"/>
</dbReference>
<dbReference type="SUPFAM" id="SSF54001">
    <property type="entry name" value="Cysteine proteinases"/>
    <property type="match status" value="1"/>
</dbReference>
<evidence type="ECO:0000256" key="1">
    <source>
        <dbReference type="ARBA" id="ARBA00004496"/>
    </source>
</evidence>
<organism evidence="13">
    <name type="scientific">Guillardia theta</name>
    <name type="common">Cryptophyte</name>
    <name type="synonym">Cryptomonas phi</name>
    <dbReference type="NCBI Taxonomy" id="55529"/>
    <lineage>
        <taxon>Eukaryota</taxon>
        <taxon>Cryptophyceae</taxon>
        <taxon>Pyrenomonadales</taxon>
        <taxon>Geminigeraceae</taxon>
        <taxon>Guillardia</taxon>
    </lineage>
</organism>
<comment type="similarity">
    <text evidence="2 11">Belongs to the peptidase C54 family.</text>
</comment>
<proteinExistence type="inferred from homology"/>
<dbReference type="GO" id="GO:0019786">
    <property type="term" value="F:protein-phosphatidylethanolamide deconjugating activity"/>
    <property type="evidence" value="ECO:0007669"/>
    <property type="project" value="InterPro"/>
</dbReference>
<protein>
    <recommendedName>
        <fullName evidence="11">Cysteine protease</fullName>
        <ecNumber evidence="11">3.4.22.-</ecNumber>
    </recommendedName>
</protein>
<dbReference type="InterPro" id="IPR038765">
    <property type="entry name" value="Papain-like_cys_pep_sf"/>
</dbReference>
<evidence type="ECO:0000256" key="7">
    <source>
        <dbReference type="ARBA" id="ARBA00022807"/>
    </source>
</evidence>
<dbReference type="EMBL" id="HBKN01023727">
    <property type="protein sequence ID" value="CAE2305943.1"/>
    <property type="molecule type" value="Transcribed_RNA"/>
</dbReference>
<dbReference type="InterPro" id="IPR001849">
    <property type="entry name" value="PH_domain"/>
</dbReference>
<evidence type="ECO:0000256" key="10">
    <source>
        <dbReference type="ARBA" id="ARBA00029362"/>
    </source>
</evidence>
<dbReference type="PANTHER" id="PTHR22624:SF49">
    <property type="entry name" value="CYSTEINE PROTEASE"/>
    <property type="match status" value="1"/>
</dbReference>
<comment type="function">
    <text evidence="11">Cysteine protease that plays a key role in autophagy by mediating both proteolytic activation and delipidation of ATG8 family proteins.</text>
</comment>
<name>A0A7S4KUZ4_GUITH</name>
<keyword evidence="8 11" id="KW-0653">Protein transport</keyword>
<evidence type="ECO:0000256" key="8">
    <source>
        <dbReference type="ARBA" id="ARBA00022927"/>
    </source>
</evidence>
<evidence type="ECO:0000259" key="12">
    <source>
        <dbReference type="PROSITE" id="PS50003"/>
    </source>
</evidence>
<dbReference type="GO" id="GO:0000045">
    <property type="term" value="P:autophagosome assembly"/>
    <property type="evidence" value="ECO:0007669"/>
    <property type="project" value="TreeGrafter"/>
</dbReference>
<evidence type="ECO:0000256" key="5">
    <source>
        <dbReference type="ARBA" id="ARBA00022670"/>
    </source>
</evidence>
<accession>A0A7S4KUZ4</accession>
<evidence type="ECO:0000256" key="9">
    <source>
        <dbReference type="ARBA" id="ARBA00023006"/>
    </source>
</evidence>
<dbReference type="InterPro" id="IPR046792">
    <property type="entry name" value="Peptidase_C54_cat"/>
</dbReference>
<keyword evidence="6 11" id="KW-0378">Hydrolase</keyword>
<dbReference type="Gene3D" id="2.30.29.30">
    <property type="entry name" value="Pleckstrin-homology domain (PH domain)/Phosphotyrosine-binding domain (PTB)"/>
    <property type="match status" value="1"/>
</dbReference>
<dbReference type="GO" id="GO:0004197">
    <property type="term" value="F:cysteine-type endopeptidase activity"/>
    <property type="evidence" value="ECO:0007669"/>
    <property type="project" value="TreeGrafter"/>
</dbReference>